<protein>
    <submittedName>
        <fullName evidence="1">Uncharacterized protein</fullName>
    </submittedName>
</protein>
<evidence type="ECO:0000313" key="2">
    <source>
        <dbReference type="Proteomes" id="UP001159641"/>
    </source>
</evidence>
<keyword evidence="2" id="KW-1185">Reference proteome</keyword>
<evidence type="ECO:0000313" key="1">
    <source>
        <dbReference type="EMBL" id="KAJ8790918.1"/>
    </source>
</evidence>
<name>A0AB34HI74_ESCRO</name>
<accession>A0AB34HI74</accession>
<comment type="caution">
    <text evidence="1">The sequence shown here is derived from an EMBL/GenBank/DDBJ whole genome shotgun (WGS) entry which is preliminary data.</text>
</comment>
<organism evidence="1 2">
    <name type="scientific">Eschrichtius robustus</name>
    <name type="common">California gray whale</name>
    <name type="synonym">Eschrichtius gibbosus</name>
    <dbReference type="NCBI Taxonomy" id="9764"/>
    <lineage>
        <taxon>Eukaryota</taxon>
        <taxon>Metazoa</taxon>
        <taxon>Chordata</taxon>
        <taxon>Craniata</taxon>
        <taxon>Vertebrata</taxon>
        <taxon>Euteleostomi</taxon>
        <taxon>Mammalia</taxon>
        <taxon>Eutheria</taxon>
        <taxon>Laurasiatheria</taxon>
        <taxon>Artiodactyla</taxon>
        <taxon>Whippomorpha</taxon>
        <taxon>Cetacea</taxon>
        <taxon>Mysticeti</taxon>
        <taxon>Eschrichtiidae</taxon>
        <taxon>Eschrichtius</taxon>
    </lineage>
</organism>
<proteinExistence type="predicted"/>
<sequence>MWDLPGLGLEPVSPALAGGFLTTAPPGKPNPAVCNKREWALRHVPQAGRPLSLEHHRVLVTRAHGLSGPDFMDKGDLALQHSSFQKEGHGPITSGTPDRVAEPPDASFGHEFAGEKKCKAFTTFDPYYIPRTESPTTGFRRAGSAIVAHGPSCSAACGIFPDQGLNPCPLHWQADSQPLRHQGSPGQSLLN</sequence>
<gene>
    <name evidence="1" type="ORF">J1605_021012</name>
</gene>
<dbReference type="EMBL" id="JAIQCJ010001324">
    <property type="protein sequence ID" value="KAJ8790918.1"/>
    <property type="molecule type" value="Genomic_DNA"/>
</dbReference>
<dbReference type="Proteomes" id="UP001159641">
    <property type="component" value="Unassembled WGS sequence"/>
</dbReference>
<reference evidence="1 2" key="1">
    <citation type="submission" date="2022-11" db="EMBL/GenBank/DDBJ databases">
        <title>Whole genome sequence of Eschrichtius robustus ER-17-0199.</title>
        <authorList>
            <person name="Bruniche-Olsen A."/>
            <person name="Black A.N."/>
            <person name="Fields C.J."/>
            <person name="Walden K."/>
            <person name="Dewoody J.A."/>
        </authorList>
    </citation>
    <scope>NUCLEOTIDE SEQUENCE [LARGE SCALE GENOMIC DNA]</scope>
    <source>
        <strain evidence="1">ER-17-0199</strain>
        <tissue evidence="1">Blubber</tissue>
    </source>
</reference>
<dbReference type="AlphaFoldDB" id="A0AB34HI74"/>